<reference evidence="6 7" key="1">
    <citation type="submission" date="2019-02" db="EMBL/GenBank/DDBJ databases">
        <title>Draft Genome Sequence of the Prevotella sp. BCRC 81118, Isolated from Human Feces.</title>
        <authorList>
            <person name="Huang C.-H."/>
        </authorList>
    </citation>
    <scope>NUCLEOTIDE SEQUENCE [LARGE SCALE GENOMIC DNA]</scope>
    <source>
        <strain evidence="6 7">BCRC 81118</strain>
    </source>
</reference>
<dbReference type="InterPro" id="IPR002508">
    <property type="entry name" value="MurNAc-LAA_cat"/>
</dbReference>
<protein>
    <recommendedName>
        <fullName evidence="2">N-acetylmuramoyl-L-alanine amidase</fullName>
        <ecNumber evidence="2">3.5.1.28</ecNumber>
    </recommendedName>
</protein>
<dbReference type="RefSeq" id="WP_134843090.1">
    <property type="nucleotide sequence ID" value="NZ_SGVY01000010.1"/>
</dbReference>
<accession>A0A4Y8VQE0</accession>
<dbReference type="GO" id="GO:0030288">
    <property type="term" value="C:outer membrane-bounded periplasmic space"/>
    <property type="evidence" value="ECO:0007669"/>
    <property type="project" value="TreeGrafter"/>
</dbReference>
<keyword evidence="3" id="KW-0378">Hydrolase</keyword>
<dbReference type="PANTHER" id="PTHR30404">
    <property type="entry name" value="N-ACETYLMURAMOYL-L-ALANINE AMIDASE"/>
    <property type="match status" value="1"/>
</dbReference>
<dbReference type="GO" id="GO:0009253">
    <property type="term" value="P:peptidoglycan catabolic process"/>
    <property type="evidence" value="ECO:0007669"/>
    <property type="project" value="InterPro"/>
</dbReference>
<dbReference type="EC" id="3.5.1.28" evidence="2"/>
<dbReference type="PANTHER" id="PTHR30404:SF0">
    <property type="entry name" value="N-ACETYLMURAMOYL-L-ALANINE AMIDASE AMIC"/>
    <property type="match status" value="1"/>
</dbReference>
<keyword evidence="7" id="KW-1185">Reference proteome</keyword>
<dbReference type="SMART" id="SM00646">
    <property type="entry name" value="Ami_3"/>
    <property type="match status" value="1"/>
</dbReference>
<proteinExistence type="predicted"/>
<dbReference type="OrthoDB" id="9763643at2"/>
<dbReference type="Proteomes" id="UP000297872">
    <property type="component" value="Unassembled WGS sequence"/>
</dbReference>
<dbReference type="GO" id="GO:0008745">
    <property type="term" value="F:N-acetylmuramoyl-L-alanine amidase activity"/>
    <property type="evidence" value="ECO:0007669"/>
    <property type="project" value="UniProtKB-EC"/>
</dbReference>
<feature type="region of interest" description="Disordered" evidence="4">
    <location>
        <begin position="1"/>
        <end position="20"/>
    </location>
</feature>
<evidence type="ECO:0000256" key="3">
    <source>
        <dbReference type="ARBA" id="ARBA00022801"/>
    </source>
</evidence>
<dbReference type="AlphaFoldDB" id="A0A4Y8VQE0"/>
<dbReference type="CDD" id="cd02696">
    <property type="entry name" value="MurNAc-LAA"/>
    <property type="match status" value="1"/>
</dbReference>
<evidence type="ECO:0000259" key="5">
    <source>
        <dbReference type="SMART" id="SM00646"/>
    </source>
</evidence>
<comment type="catalytic activity">
    <reaction evidence="1">
        <text>Hydrolyzes the link between N-acetylmuramoyl residues and L-amino acid residues in certain cell-wall glycopeptides.</text>
        <dbReference type="EC" id="3.5.1.28"/>
    </reaction>
</comment>
<dbReference type="EMBL" id="SGVY01000010">
    <property type="protein sequence ID" value="TFH82809.1"/>
    <property type="molecule type" value="Genomic_DNA"/>
</dbReference>
<dbReference type="SUPFAM" id="SSF53187">
    <property type="entry name" value="Zn-dependent exopeptidases"/>
    <property type="match status" value="1"/>
</dbReference>
<sequence>MKILIDNGHGEETPGKRSPDGLFREYKYARQIAEEVVKQLQAKGYDAQRIVTEDNDVSLAERCKRVNAICDKVGAGNVILVSVHVDAAGNGQWMNASGWSAFTSRGQTKADVLADSLYDAAKKILAGKKIRTDFSDKDPDFEAGFYILKHTKCPAVLTENFFQDNKDDVSWLLSLEGKNAIVKVHVEGIINYIKEHGK</sequence>
<evidence type="ECO:0000256" key="4">
    <source>
        <dbReference type="SAM" id="MobiDB-lite"/>
    </source>
</evidence>
<evidence type="ECO:0000256" key="1">
    <source>
        <dbReference type="ARBA" id="ARBA00001561"/>
    </source>
</evidence>
<dbReference type="InterPro" id="IPR050695">
    <property type="entry name" value="N-acetylmuramoyl_amidase_3"/>
</dbReference>
<dbReference type="Pfam" id="PF01520">
    <property type="entry name" value="Amidase_3"/>
    <property type="match status" value="1"/>
</dbReference>
<name>A0A4Y8VQE0_9BACT</name>
<evidence type="ECO:0000313" key="7">
    <source>
        <dbReference type="Proteomes" id="UP000297872"/>
    </source>
</evidence>
<evidence type="ECO:0000313" key="6">
    <source>
        <dbReference type="EMBL" id="TFH82809.1"/>
    </source>
</evidence>
<evidence type="ECO:0000256" key="2">
    <source>
        <dbReference type="ARBA" id="ARBA00011901"/>
    </source>
</evidence>
<organism evidence="6 7">
    <name type="scientific">Segatella hominis</name>
    <dbReference type="NCBI Taxonomy" id="2518605"/>
    <lineage>
        <taxon>Bacteria</taxon>
        <taxon>Pseudomonadati</taxon>
        <taxon>Bacteroidota</taxon>
        <taxon>Bacteroidia</taxon>
        <taxon>Bacteroidales</taxon>
        <taxon>Prevotellaceae</taxon>
        <taxon>Segatella</taxon>
    </lineage>
</organism>
<gene>
    <name evidence="6" type="ORF">EXN75_05600</name>
</gene>
<feature type="compositionally biased region" description="Basic and acidic residues" evidence="4">
    <location>
        <begin position="8"/>
        <end position="20"/>
    </location>
</feature>
<dbReference type="Gene3D" id="3.40.630.40">
    <property type="entry name" value="Zn-dependent exopeptidases"/>
    <property type="match status" value="1"/>
</dbReference>
<dbReference type="GeneID" id="302994769"/>
<comment type="caution">
    <text evidence="6">The sequence shown here is derived from an EMBL/GenBank/DDBJ whole genome shotgun (WGS) entry which is preliminary data.</text>
</comment>
<feature type="domain" description="MurNAc-LAA" evidence="5">
    <location>
        <begin position="67"/>
        <end position="190"/>
    </location>
</feature>